<dbReference type="EMBL" id="UINC01182249">
    <property type="protein sequence ID" value="SVD92356.1"/>
    <property type="molecule type" value="Genomic_DNA"/>
</dbReference>
<protein>
    <submittedName>
        <fullName evidence="1">Uncharacterized protein</fullName>
    </submittedName>
</protein>
<name>A0A382ZA25_9ZZZZ</name>
<reference evidence="1" key="1">
    <citation type="submission" date="2018-05" db="EMBL/GenBank/DDBJ databases">
        <authorList>
            <person name="Lanie J.A."/>
            <person name="Ng W.-L."/>
            <person name="Kazmierczak K.M."/>
            <person name="Andrzejewski T.M."/>
            <person name="Davidsen T.M."/>
            <person name="Wayne K.J."/>
            <person name="Tettelin H."/>
            <person name="Glass J.I."/>
            <person name="Rusch D."/>
            <person name="Podicherti R."/>
            <person name="Tsui H.-C.T."/>
            <person name="Winkler M.E."/>
        </authorList>
    </citation>
    <scope>NUCLEOTIDE SEQUENCE</scope>
</reference>
<gene>
    <name evidence="1" type="ORF">METZ01_LOCUS445210</name>
</gene>
<dbReference type="AlphaFoldDB" id="A0A382ZA25"/>
<accession>A0A382ZA25</accession>
<organism evidence="1">
    <name type="scientific">marine metagenome</name>
    <dbReference type="NCBI Taxonomy" id="408172"/>
    <lineage>
        <taxon>unclassified sequences</taxon>
        <taxon>metagenomes</taxon>
        <taxon>ecological metagenomes</taxon>
    </lineage>
</organism>
<proteinExistence type="predicted"/>
<feature type="non-terminal residue" evidence="1">
    <location>
        <position position="1"/>
    </location>
</feature>
<sequence>PFQQRFQEDLENQVQTDLLEVQVNCTSFQVVMLEDVNGLSLLMQILYDYELFQNPVKIQLAAELFCRASSSKM</sequence>
<evidence type="ECO:0000313" key="1">
    <source>
        <dbReference type="EMBL" id="SVD92356.1"/>
    </source>
</evidence>